<dbReference type="InterPro" id="IPR000757">
    <property type="entry name" value="Beta-glucanase-like"/>
</dbReference>
<dbReference type="GO" id="GO:0048046">
    <property type="term" value="C:apoplast"/>
    <property type="evidence" value="ECO:0007669"/>
    <property type="project" value="InterPro"/>
</dbReference>
<dbReference type="GO" id="GO:0042546">
    <property type="term" value="P:cell wall biogenesis"/>
    <property type="evidence" value="ECO:0007669"/>
    <property type="project" value="InterPro"/>
</dbReference>
<comment type="caution">
    <text evidence="11">The sequence shown here is derived from an EMBL/GenBank/DDBJ whole genome shotgun (WGS) entry which is preliminary data.</text>
</comment>
<evidence type="ECO:0000256" key="4">
    <source>
        <dbReference type="ARBA" id="ARBA00023157"/>
    </source>
</evidence>
<dbReference type="AlphaFoldDB" id="A0A835B4B1"/>
<protein>
    <recommendedName>
        <fullName evidence="1">xyloglucan:xyloglucosyl transferase</fullName>
        <ecNumber evidence="1">2.4.1.207</ecNumber>
    </recommendedName>
</protein>
<comment type="catalytic activity">
    <reaction evidence="7">
        <text>breaks a beta-(1-&gt;4) bond in the backbone of a xyloglucan and transfers the xyloglucanyl segment on to O-4 of the non-reducing terminal glucose residue of an acceptor, which can be a xyloglucan or an oligosaccharide of xyloglucan.</text>
        <dbReference type="EC" id="2.4.1.207"/>
    </reaction>
</comment>
<dbReference type="PROSITE" id="PS01034">
    <property type="entry name" value="GH16_1"/>
    <property type="match status" value="2"/>
</dbReference>
<organism evidence="11 12">
    <name type="scientific">Digitaria exilis</name>
    <dbReference type="NCBI Taxonomy" id="1010633"/>
    <lineage>
        <taxon>Eukaryota</taxon>
        <taxon>Viridiplantae</taxon>
        <taxon>Streptophyta</taxon>
        <taxon>Embryophyta</taxon>
        <taxon>Tracheophyta</taxon>
        <taxon>Spermatophyta</taxon>
        <taxon>Magnoliopsida</taxon>
        <taxon>Liliopsida</taxon>
        <taxon>Poales</taxon>
        <taxon>Poaceae</taxon>
        <taxon>PACMAD clade</taxon>
        <taxon>Panicoideae</taxon>
        <taxon>Panicodae</taxon>
        <taxon>Paniceae</taxon>
        <taxon>Anthephorinae</taxon>
        <taxon>Digitaria</taxon>
    </lineage>
</organism>
<dbReference type="GO" id="GO:0016762">
    <property type="term" value="F:xyloglucan:xyloglucosyl transferase activity"/>
    <property type="evidence" value="ECO:0007669"/>
    <property type="project" value="UniProtKB-EC"/>
</dbReference>
<keyword evidence="6" id="KW-0326">Glycosidase</keyword>
<proteinExistence type="predicted"/>
<dbReference type="InterPro" id="IPR010713">
    <property type="entry name" value="XET_C"/>
</dbReference>
<dbReference type="PANTHER" id="PTHR31062">
    <property type="entry name" value="XYLOGLUCAN ENDOTRANSGLUCOSYLASE/HYDROLASE PROTEIN 8-RELATED"/>
    <property type="match status" value="1"/>
</dbReference>
<dbReference type="PROSITE" id="PS51762">
    <property type="entry name" value="GH16_2"/>
    <property type="match status" value="2"/>
</dbReference>
<evidence type="ECO:0000259" key="10">
    <source>
        <dbReference type="PROSITE" id="PS51762"/>
    </source>
</evidence>
<dbReference type="Pfam" id="PF06955">
    <property type="entry name" value="XET_C"/>
    <property type="match status" value="2"/>
</dbReference>
<keyword evidence="4" id="KW-1015">Disulfide bond</keyword>
<feature type="chain" id="PRO_5033028294" description="xyloglucan:xyloglucosyl transferase" evidence="9">
    <location>
        <begin position="24"/>
        <end position="938"/>
    </location>
</feature>
<dbReference type="Proteomes" id="UP000636709">
    <property type="component" value="Unassembled WGS sequence"/>
</dbReference>
<evidence type="ECO:0000256" key="3">
    <source>
        <dbReference type="ARBA" id="ARBA00022801"/>
    </source>
</evidence>
<dbReference type="GO" id="GO:0010411">
    <property type="term" value="P:xyloglucan metabolic process"/>
    <property type="evidence" value="ECO:0007669"/>
    <property type="project" value="InterPro"/>
</dbReference>
<dbReference type="EC" id="2.4.1.207" evidence="1"/>
<dbReference type="OrthoDB" id="4781at2759"/>
<keyword evidence="3" id="KW-0378">Hydrolase</keyword>
<evidence type="ECO:0000256" key="6">
    <source>
        <dbReference type="ARBA" id="ARBA00023295"/>
    </source>
</evidence>
<dbReference type="CDD" id="cd02176">
    <property type="entry name" value="GH16_XET"/>
    <property type="match status" value="2"/>
</dbReference>
<feature type="domain" description="GH16" evidence="10">
    <location>
        <begin position="629"/>
        <end position="847"/>
    </location>
</feature>
<reference evidence="11" key="1">
    <citation type="submission" date="2020-07" db="EMBL/GenBank/DDBJ databases">
        <title>Genome sequence and genetic diversity analysis of an under-domesticated orphan crop, white fonio (Digitaria exilis).</title>
        <authorList>
            <person name="Bennetzen J.L."/>
            <person name="Chen S."/>
            <person name="Ma X."/>
            <person name="Wang X."/>
            <person name="Yssel A.E.J."/>
            <person name="Chaluvadi S.R."/>
            <person name="Johnson M."/>
            <person name="Gangashetty P."/>
            <person name="Hamidou F."/>
            <person name="Sanogo M.D."/>
            <person name="Zwaenepoel A."/>
            <person name="Wallace J."/>
            <person name="Van De Peer Y."/>
            <person name="Van Deynze A."/>
        </authorList>
    </citation>
    <scope>NUCLEOTIDE SEQUENCE</scope>
    <source>
        <tissue evidence="11">Leaves</tissue>
    </source>
</reference>
<gene>
    <name evidence="11" type="ORF">HU200_043174</name>
</gene>
<sequence>MKTSSLLLTIAAAATCLAAVASAGNFYQDTEMTWGDGRGKVVNAGRGLDLTLDRTSGSGFQSKSEYLFGKIDMQIKLVPGNSAGTVTTFYLSSQGDTHDEIDFEFLGNVTGEPYTLHTNVFTHGQGQREQQFRLWFDPTRDFHTYSIVWNPQHVIFAVDGTPIRDFKNHEARGVAFPRSQPMRLYASLWNADDWATQGGRVKADWSKAPFVASFRGFSADACVWSGGRQQCPVGTMEAAAGGRSWWNQQLSDMSYRRMRWVQRKFMIYNYCEDAKRFPQGVPAECHLRGADGSRRESMDTEWTATPWKGPREDEREAYQDSIILTEEEDDIHALRAGTEVEADRDSRGPTFSARYRPPSPTENQTEEWWNQSLGPMPHDDYYTRQHSHYYIDCRWPTLLRVLRQRQACALDDDGVMGWTGPSPHHNGRTEDRLAQPSKKTFVHARRCSPRPFHLRTSPGISHIHHHRIQSLSGRASRPHHPASVVPWAQQRLARRVRYLGQANATSYCPSHPLCQQQPVHPPSMLPAPRPPPWRRLGHRDASPQKSLSAHAGVVLAFGESTTDYYVPSKSRALASFSLPAWSCLLPSFRRHLFRGPQFAAVVQLQCFHYASVRQIVPSRSPCGFRSSGMGASGLCWPALLLAVVALALPAAAAAGDHDFRRDFDVVWGQGNARFRDGGREVELSLDERTGARLQSKRRYLFGRFDLEMKLVPGESAGTITSFYICTGGARHDEVDFEFLGNASGEPYLLHTNIFSDGKGEREQQFALWFDPTVSFHTYSILWNPHNIILYIDGTPIRVFRNNAEHGVPFPSRQPVHVFASIWDAEDWATQGGRVKTDWSMAPFVATYRRYNVTNACVWEEEEEDGHGGGGGVRCSTAVGGVRRRRRREASWMAQKLDWWSWMTLSWVRMNYMVYDYCDDRRRFPSELPPECVIPIGRS</sequence>
<keyword evidence="12" id="KW-1185">Reference proteome</keyword>
<accession>A0A835B4B1</accession>
<evidence type="ECO:0000256" key="8">
    <source>
        <dbReference type="SAM" id="MobiDB-lite"/>
    </source>
</evidence>
<evidence type="ECO:0000256" key="9">
    <source>
        <dbReference type="SAM" id="SignalP"/>
    </source>
</evidence>
<keyword evidence="2" id="KW-0808">Transferase</keyword>
<dbReference type="FunFam" id="2.60.120.200:FF:000025">
    <property type="entry name" value="Xyloglucan endotransglucosylase/hydrolase"/>
    <property type="match status" value="2"/>
</dbReference>
<evidence type="ECO:0000256" key="5">
    <source>
        <dbReference type="ARBA" id="ARBA00023180"/>
    </source>
</evidence>
<dbReference type="InterPro" id="IPR008263">
    <property type="entry name" value="GH16_AS"/>
</dbReference>
<keyword evidence="5" id="KW-0325">Glycoprotein</keyword>
<evidence type="ECO:0000256" key="1">
    <source>
        <dbReference type="ARBA" id="ARBA00012152"/>
    </source>
</evidence>
<dbReference type="Gene3D" id="2.60.120.200">
    <property type="match status" value="2"/>
</dbReference>
<evidence type="ECO:0000256" key="2">
    <source>
        <dbReference type="ARBA" id="ARBA00022679"/>
    </source>
</evidence>
<evidence type="ECO:0000313" key="11">
    <source>
        <dbReference type="EMBL" id="KAF8687481.1"/>
    </source>
</evidence>
<feature type="region of interest" description="Disordered" evidence="8">
    <location>
        <begin position="339"/>
        <end position="365"/>
    </location>
</feature>
<dbReference type="InterPro" id="IPR016455">
    <property type="entry name" value="XTH"/>
</dbReference>
<name>A0A835B4B1_9POAL</name>
<keyword evidence="9" id="KW-0732">Signal</keyword>
<feature type="domain" description="GH16" evidence="10">
    <location>
        <begin position="20"/>
        <end position="214"/>
    </location>
</feature>
<dbReference type="Pfam" id="PF00722">
    <property type="entry name" value="Glyco_hydro_16"/>
    <property type="match status" value="2"/>
</dbReference>
<dbReference type="EMBL" id="JACEFO010002056">
    <property type="protein sequence ID" value="KAF8687481.1"/>
    <property type="molecule type" value="Genomic_DNA"/>
</dbReference>
<dbReference type="GO" id="GO:0004553">
    <property type="term" value="F:hydrolase activity, hydrolyzing O-glycosyl compounds"/>
    <property type="evidence" value="ECO:0007669"/>
    <property type="project" value="InterPro"/>
</dbReference>
<feature type="signal peptide" evidence="9">
    <location>
        <begin position="1"/>
        <end position="23"/>
    </location>
</feature>
<dbReference type="InterPro" id="IPR013320">
    <property type="entry name" value="ConA-like_dom_sf"/>
</dbReference>
<evidence type="ECO:0000313" key="12">
    <source>
        <dbReference type="Proteomes" id="UP000636709"/>
    </source>
</evidence>
<dbReference type="InterPro" id="IPR044791">
    <property type="entry name" value="Beta-glucanase/XTH"/>
</dbReference>
<dbReference type="SUPFAM" id="SSF49899">
    <property type="entry name" value="Concanavalin A-like lectins/glucanases"/>
    <property type="match status" value="2"/>
</dbReference>
<evidence type="ECO:0000256" key="7">
    <source>
        <dbReference type="ARBA" id="ARBA00034022"/>
    </source>
</evidence>